<evidence type="ECO:0000313" key="2">
    <source>
        <dbReference type="EMBL" id="CBK23163.2"/>
    </source>
</evidence>
<name>D8M558_BLAHO</name>
<dbReference type="GeneID" id="24922701"/>
<dbReference type="PANTHER" id="PTHR11571">
    <property type="entry name" value="GLUTATHIONE S-TRANSFERASE"/>
    <property type="match status" value="1"/>
</dbReference>
<dbReference type="PROSITE" id="PS50405">
    <property type="entry name" value="GST_CTER"/>
    <property type="match status" value="1"/>
</dbReference>
<dbReference type="InterPro" id="IPR036282">
    <property type="entry name" value="Glutathione-S-Trfase_C_sf"/>
</dbReference>
<gene>
    <name evidence="2" type="ORF">GSBLH_T00006577001</name>
</gene>
<organism evidence="2">
    <name type="scientific">Blastocystis hominis</name>
    <dbReference type="NCBI Taxonomy" id="12968"/>
    <lineage>
        <taxon>Eukaryota</taxon>
        <taxon>Sar</taxon>
        <taxon>Stramenopiles</taxon>
        <taxon>Bigyra</taxon>
        <taxon>Opalozoa</taxon>
        <taxon>Opalinata</taxon>
        <taxon>Blastocystidae</taxon>
        <taxon>Blastocystis</taxon>
    </lineage>
</organism>
<dbReference type="OrthoDB" id="420389at2759"/>
<dbReference type="GO" id="GO:0004364">
    <property type="term" value="F:glutathione transferase activity"/>
    <property type="evidence" value="ECO:0007669"/>
    <property type="project" value="TreeGrafter"/>
</dbReference>
<reference evidence="2" key="1">
    <citation type="submission" date="2010-02" db="EMBL/GenBank/DDBJ databases">
        <title>Sequencing and annotation of the Blastocystis hominis genome.</title>
        <authorList>
            <person name="Wincker P."/>
        </authorList>
    </citation>
    <scope>NUCLEOTIDE SEQUENCE</scope>
    <source>
        <strain evidence="2">Singapore isolate B</strain>
    </source>
</reference>
<dbReference type="InParanoid" id="D8M558"/>
<dbReference type="GO" id="GO:0006749">
    <property type="term" value="P:glutathione metabolic process"/>
    <property type="evidence" value="ECO:0007669"/>
    <property type="project" value="TreeGrafter"/>
</dbReference>
<evidence type="ECO:0000313" key="3">
    <source>
        <dbReference type="Proteomes" id="UP000008312"/>
    </source>
</evidence>
<keyword evidence="3" id="KW-1185">Reference proteome</keyword>
<proteinExistence type="predicted"/>
<dbReference type="Gene3D" id="1.20.1050.130">
    <property type="match status" value="1"/>
</dbReference>
<dbReference type="EMBL" id="FN668656">
    <property type="protein sequence ID" value="CBK23163.2"/>
    <property type="molecule type" value="Genomic_DNA"/>
</dbReference>
<feature type="domain" description="GST C-terminal" evidence="1">
    <location>
        <begin position="23"/>
        <end position="134"/>
    </location>
</feature>
<protein>
    <recommendedName>
        <fullName evidence="1">GST C-terminal domain-containing protein</fullName>
    </recommendedName>
</protein>
<dbReference type="Proteomes" id="UP000008312">
    <property type="component" value="Unassembled WGS sequence"/>
</dbReference>
<accession>D8M558</accession>
<dbReference type="SUPFAM" id="SSF47616">
    <property type="entry name" value="GST C-terminal domain-like"/>
    <property type="match status" value="1"/>
</dbReference>
<dbReference type="InterPro" id="IPR004046">
    <property type="entry name" value="GST_C"/>
</dbReference>
<dbReference type="RefSeq" id="XP_012897211.1">
    <property type="nucleotide sequence ID" value="XM_013041757.1"/>
</dbReference>
<sequence>MDIVQTLAIYQYISRKYLSKDMDEVTNVHLDIMMNGWNDLLLLYYKHAFQDKTGLPEFLSISRKKHLTNLENLYIRYGKRFMVSDVPTIADAFAYSTVIDMERKCEDSLEGFPTLKKWRADFESLDEVKAYLAL</sequence>
<dbReference type="AlphaFoldDB" id="D8M558"/>
<dbReference type="Pfam" id="PF14497">
    <property type="entry name" value="GST_C_3"/>
    <property type="match status" value="1"/>
</dbReference>
<dbReference type="InterPro" id="IPR010987">
    <property type="entry name" value="Glutathione-S-Trfase_C-like"/>
</dbReference>
<evidence type="ECO:0000259" key="1">
    <source>
        <dbReference type="PROSITE" id="PS50405"/>
    </source>
</evidence>
<dbReference type="InterPro" id="IPR050213">
    <property type="entry name" value="GST_superfamily"/>
</dbReference>